<keyword evidence="2" id="KW-1185">Reference proteome</keyword>
<evidence type="ECO:0000313" key="1">
    <source>
        <dbReference type="EMBL" id="KAJ7228664.1"/>
    </source>
</evidence>
<evidence type="ECO:0000313" key="2">
    <source>
        <dbReference type="Proteomes" id="UP001219525"/>
    </source>
</evidence>
<dbReference type="Proteomes" id="UP001219525">
    <property type="component" value="Unassembled WGS sequence"/>
</dbReference>
<reference evidence="1" key="1">
    <citation type="submission" date="2023-03" db="EMBL/GenBank/DDBJ databases">
        <title>Massive genome expansion in bonnet fungi (Mycena s.s.) driven by repeated elements and novel gene families across ecological guilds.</title>
        <authorList>
            <consortium name="Lawrence Berkeley National Laboratory"/>
            <person name="Harder C.B."/>
            <person name="Miyauchi S."/>
            <person name="Viragh M."/>
            <person name="Kuo A."/>
            <person name="Thoen E."/>
            <person name="Andreopoulos B."/>
            <person name="Lu D."/>
            <person name="Skrede I."/>
            <person name="Drula E."/>
            <person name="Henrissat B."/>
            <person name="Morin E."/>
            <person name="Kohler A."/>
            <person name="Barry K."/>
            <person name="LaButti K."/>
            <person name="Morin E."/>
            <person name="Salamov A."/>
            <person name="Lipzen A."/>
            <person name="Mereny Z."/>
            <person name="Hegedus B."/>
            <person name="Baldrian P."/>
            <person name="Stursova M."/>
            <person name="Weitz H."/>
            <person name="Taylor A."/>
            <person name="Grigoriev I.V."/>
            <person name="Nagy L.G."/>
            <person name="Martin F."/>
            <person name="Kauserud H."/>
        </authorList>
    </citation>
    <scope>NUCLEOTIDE SEQUENCE</scope>
    <source>
        <strain evidence="1">9144</strain>
    </source>
</reference>
<proteinExistence type="predicted"/>
<dbReference type="EMBL" id="JARJCW010000002">
    <property type="protein sequence ID" value="KAJ7228664.1"/>
    <property type="molecule type" value="Genomic_DNA"/>
</dbReference>
<protein>
    <submittedName>
        <fullName evidence="1">Uncharacterized protein</fullName>
    </submittedName>
</protein>
<organism evidence="1 2">
    <name type="scientific">Mycena pura</name>
    <dbReference type="NCBI Taxonomy" id="153505"/>
    <lineage>
        <taxon>Eukaryota</taxon>
        <taxon>Fungi</taxon>
        <taxon>Dikarya</taxon>
        <taxon>Basidiomycota</taxon>
        <taxon>Agaricomycotina</taxon>
        <taxon>Agaricomycetes</taxon>
        <taxon>Agaricomycetidae</taxon>
        <taxon>Agaricales</taxon>
        <taxon>Marasmiineae</taxon>
        <taxon>Mycenaceae</taxon>
        <taxon>Mycena</taxon>
    </lineage>
</organism>
<accession>A0AAD6YSX0</accession>
<name>A0AAD6YSX0_9AGAR</name>
<dbReference type="SUPFAM" id="SSF55347">
    <property type="entry name" value="Glyceraldehyde-3-phosphate dehydrogenase-like, C-terminal domain"/>
    <property type="match status" value="1"/>
</dbReference>
<dbReference type="Gene3D" id="3.30.360.10">
    <property type="entry name" value="Dihydrodipicolinate Reductase, domain 2"/>
    <property type="match status" value="1"/>
</dbReference>
<gene>
    <name evidence="1" type="ORF">GGX14DRAFT_70308</name>
</gene>
<sequence>MQVLSILTMERPVSFSAEDIRDEKVGTPSYFGDQDVQYVGADRKLEYLEDDTVARGLASPLRRCGLVGRRQGVNWQGPGHCFSIMS</sequence>
<comment type="caution">
    <text evidence="1">The sequence shown here is derived from an EMBL/GenBank/DDBJ whole genome shotgun (WGS) entry which is preliminary data.</text>
</comment>
<dbReference type="AlphaFoldDB" id="A0AAD6YSX0"/>